<dbReference type="Pfam" id="PF01842">
    <property type="entry name" value="ACT"/>
    <property type="match status" value="1"/>
</dbReference>
<accession>A0A4R8BJL1</accession>
<gene>
    <name evidence="2" type="ORF">EV653_8004</name>
</gene>
<protein>
    <submittedName>
        <fullName evidence="2">ACT domain-containing protein</fullName>
    </submittedName>
</protein>
<organism evidence="2 3">
    <name type="scientific">Kribbella pratensis</name>
    <dbReference type="NCBI Taxonomy" id="2512112"/>
    <lineage>
        <taxon>Bacteria</taxon>
        <taxon>Bacillati</taxon>
        <taxon>Actinomycetota</taxon>
        <taxon>Actinomycetes</taxon>
        <taxon>Propionibacteriales</taxon>
        <taxon>Kribbellaceae</taxon>
        <taxon>Kribbella</taxon>
    </lineage>
</organism>
<evidence type="ECO:0000313" key="2">
    <source>
        <dbReference type="EMBL" id="TDW54685.1"/>
    </source>
</evidence>
<dbReference type="SUPFAM" id="SSF55021">
    <property type="entry name" value="ACT-like"/>
    <property type="match status" value="1"/>
</dbReference>
<name>A0A4R8BJL1_9ACTN</name>
<evidence type="ECO:0000259" key="1">
    <source>
        <dbReference type="PROSITE" id="PS51671"/>
    </source>
</evidence>
<comment type="caution">
    <text evidence="2">The sequence shown here is derived from an EMBL/GenBank/DDBJ whole genome shotgun (WGS) entry which is preliminary data.</text>
</comment>
<dbReference type="PROSITE" id="PS51671">
    <property type="entry name" value="ACT"/>
    <property type="match status" value="1"/>
</dbReference>
<dbReference type="Proteomes" id="UP000295146">
    <property type="component" value="Unassembled WGS sequence"/>
</dbReference>
<sequence length="261" mass="27718">MTVMFRRPPACGQVPDEMGARVCGYRSVTWAATGRYALGDRLGDDRSVFLLRLIIPDRPGSLGTVATALGEVNADIHAIEIVEHRRENGTAVDDIVVDLPPGVLPDRLVSACNGVPDVEVIWFSRYGAGGGLHMDLEAVEQMTSAPADAIDILVEQSPAVLHADWAALLDGTGSEVKVALETSATPEFGDVAGRWLPMEKATTLEAPDHKGLSESVLVAAPLESDRRVLVIGRRGGPEFLGSEVARLSYLASLAVTIRASA</sequence>
<dbReference type="AlphaFoldDB" id="A0A4R8BJL1"/>
<dbReference type="InterPro" id="IPR002912">
    <property type="entry name" value="ACT_dom"/>
</dbReference>
<proteinExistence type="predicted"/>
<dbReference type="Gene3D" id="3.30.70.260">
    <property type="match status" value="1"/>
</dbReference>
<dbReference type="InterPro" id="IPR045865">
    <property type="entry name" value="ACT-like_dom_sf"/>
</dbReference>
<reference evidence="2 3" key="1">
    <citation type="submission" date="2019-03" db="EMBL/GenBank/DDBJ databases">
        <title>Genomic Encyclopedia of Type Strains, Phase III (KMG-III): the genomes of soil and plant-associated and newly described type strains.</title>
        <authorList>
            <person name="Whitman W."/>
        </authorList>
    </citation>
    <scope>NUCLEOTIDE SEQUENCE [LARGE SCALE GENOMIC DNA]</scope>
    <source>
        <strain evidence="2 3">VKM Ac-2573</strain>
    </source>
</reference>
<feature type="domain" description="ACT" evidence="1">
    <location>
        <begin position="50"/>
        <end position="123"/>
    </location>
</feature>
<dbReference type="EMBL" id="SODP01000005">
    <property type="protein sequence ID" value="TDW54685.1"/>
    <property type="molecule type" value="Genomic_DNA"/>
</dbReference>
<evidence type="ECO:0000313" key="3">
    <source>
        <dbReference type="Proteomes" id="UP000295146"/>
    </source>
</evidence>
<keyword evidence="3" id="KW-1185">Reference proteome</keyword>